<name>A0A5N6EWZ7_9EURO</name>
<evidence type="ECO:0000313" key="2">
    <source>
        <dbReference type="Proteomes" id="UP000326799"/>
    </source>
</evidence>
<keyword evidence="2" id="KW-1185">Reference proteome</keyword>
<dbReference type="EMBL" id="ML733415">
    <property type="protein sequence ID" value="KAB8222072.1"/>
    <property type="molecule type" value="Genomic_DNA"/>
</dbReference>
<sequence>MNGKKNYSKISNQKYSLLRVSTSVPRGLGKSGHAMRIAGWEKVPFTLGPTIPLPHAFFIIFHFHPLLPPEFFFLD</sequence>
<dbReference type="AlphaFoldDB" id="A0A5N6EWZ7"/>
<gene>
    <name evidence="1" type="ORF">BDV33DRAFT_169401</name>
</gene>
<evidence type="ECO:0000313" key="1">
    <source>
        <dbReference type="EMBL" id="KAB8222072.1"/>
    </source>
</evidence>
<dbReference type="Proteomes" id="UP000326799">
    <property type="component" value="Unassembled WGS sequence"/>
</dbReference>
<organism evidence="1 2">
    <name type="scientific">Aspergillus novoparasiticus</name>
    <dbReference type="NCBI Taxonomy" id="986946"/>
    <lineage>
        <taxon>Eukaryota</taxon>
        <taxon>Fungi</taxon>
        <taxon>Dikarya</taxon>
        <taxon>Ascomycota</taxon>
        <taxon>Pezizomycotina</taxon>
        <taxon>Eurotiomycetes</taxon>
        <taxon>Eurotiomycetidae</taxon>
        <taxon>Eurotiales</taxon>
        <taxon>Aspergillaceae</taxon>
        <taxon>Aspergillus</taxon>
        <taxon>Aspergillus subgen. Circumdati</taxon>
    </lineage>
</organism>
<protein>
    <submittedName>
        <fullName evidence="1">Uncharacterized protein</fullName>
    </submittedName>
</protein>
<proteinExistence type="predicted"/>
<reference evidence="1 2" key="1">
    <citation type="submission" date="2019-04" db="EMBL/GenBank/DDBJ databases">
        <title>Fungal friends and foes A comparative genomics study of 23 Aspergillus species from section Flavi.</title>
        <authorList>
            <consortium name="DOE Joint Genome Institute"/>
            <person name="Kjaerbolling I."/>
            <person name="Vesth T.C."/>
            <person name="Frisvad J.C."/>
            <person name="Nybo J.L."/>
            <person name="Theobald S."/>
            <person name="Kildgaard S."/>
            <person name="Petersen T.I."/>
            <person name="Kuo A."/>
            <person name="Sato A."/>
            <person name="Lyhne E.K."/>
            <person name="Kogle M.E."/>
            <person name="Wiebenga A."/>
            <person name="Kun R.S."/>
            <person name="Lubbers R.J."/>
            <person name="Makela M.R."/>
            <person name="Barry K."/>
            <person name="Chovatia M."/>
            <person name="Clum A."/>
            <person name="Daum C."/>
            <person name="Haridas S."/>
            <person name="He G."/>
            <person name="LaButti K."/>
            <person name="Lipzen A."/>
            <person name="Mondo S."/>
            <person name="Pangilinan J."/>
            <person name="Riley R."/>
            <person name="Salamov A."/>
            <person name="Simmons B.A."/>
            <person name="Magnuson J.K."/>
            <person name="Henrissat B."/>
            <person name="Mortensen U.H."/>
            <person name="Larsen T.O."/>
            <person name="De vries R.P."/>
            <person name="Grigoriev I.V."/>
            <person name="Machida M."/>
            <person name="Baker S.E."/>
            <person name="Andersen M.R."/>
        </authorList>
    </citation>
    <scope>NUCLEOTIDE SEQUENCE [LARGE SCALE GENOMIC DNA]</scope>
    <source>
        <strain evidence="1 2">CBS 126849</strain>
    </source>
</reference>
<accession>A0A5N6EWZ7</accession>